<dbReference type="AlphaFoldDB" id="A0A563DXP5"/>
<evidence type="ECO:0000313" key="1">
    <source>
        <dbReference type="EMBL" id="TWP34751.1"/>
    </source>
</evidence>
<dbReference type="Gene3D" id="2.60.120.620">
    <property type="entry name" value="q2cbj1_9rhob like domain"/>
    <property type="match status" value="1"/>
</dbReference>
<name>A0A563DXP5_9MICO</name>
<proteinExistence type="predicted"/>
<gene>
    <name evidence="1" type="ORF">FGL98_16615</name>
</gene>
<keyword evidence="2" id="KW-1185">Reference proteome</keyword>
<dbReference type="SUPFAM" id="SSF51197">
    <property type="entry name" value="Clavaminate synthase-like"/>
    <property type="match status" value="1"/>
</dbReference>
<dbReference type="EMBL" id="VCQV01000025">
    <property type="protein sequence ID" value="TWP34751.1"/>
    <property type="molecule type" value="Genomic_DNA"/>
</dbReference>
<accession>A0A563DXP5</accession>
<comment type="caution">
    <text evidence="1">The sequence shown here is derived from an EMBL/GenBank/DDBJ whole genome shotgun (WGS) entry which is preliminary data.</text>
</comment>
<reference evidence="1 2" key="2">
    <citation type="submission" date="2019-08" db="EMBL/GenBank/DDBJ databases">
        <title>Jejuicoccus antrihumi gen. nov., sp. nov., a new member of the family Dermacoccaceae isolated from a cave.</title>
        <authorList>
            <person name="Schumann P."/>
            <person name="Kim I.S."/>
        </authorList>
    </citation>
    <scope>NUCLEOTIDE SEQUENCE [LARGE SCALE GENOMIC DNA]</scope>
    <source>
        <strain evidence="1 2">C5-26</strain>
    </source>
</reference>
<organism evidence="1 2">
    <name type="scientific">Leekyejoonella antrihumi</name>
    <dbReference type="NCBI Taxonomy" id="1660198"/>
    <lineage>
        <taxon>Bacteria</taxon>
        <taxon>Bacillati</taxon>
        <taxon>Actinomycetota</taxon>
        <taxon>Actinomycetes</taxon>
        <taxon>Micrococcales</taxon>
        <taxon>Dermacoccaceae</taxon>
        <taxon>Leekyejoonella</taxon>
    </lineage>
</organism>
<evidence type="ECO:0000313" key="2">
    <source>
        <dbReference type="Proteomes" id="UP000320244"/>
    </source>
</evidence>
<dbReference type="Proteomes" id="UP000320244">
    <property type="component" value="Unassembled WGS sequence"/>
</dbReference>
<dbReference type="OrthoDB" id="3806556at2"/>
<sequence length="276" mass="30669">MVGALDVDKFWTDGWAILPGLYSAQEIQDLRRDAYASKGVGGDLLAKPKLRRVLTDGRLVAVARKLLGSDAIHYGGDSSLTINGTQRGFHKDNADRVDGNAPDWDGRYTQLRFGIYCQDHTRHTGGLNLRDGSHDIANLTDGKNVYVKVKPGDLAVWSMRITHSGNGTLLRAPFDRLKPTPLPTEHDAFKKWMIAPPDGDRIAIFAHLGAVDSHAQRYGDYLKTRKYMVDAWRKLPYDDEAREAAKAAGLTLRDMPAEVMDDPDAGKNVLWQAIPY</sequence>
<reference evidence="1 2" key="1">
    <citation type="submission" date="2019-05" db="EMBL/GenBank/DDBJ databases">
        <authorList>
            <person name="Lee S.D."/>
        </authorList>
    </citation>
    <scope>NUCLEOTIDE SEQUENCE [LARGE SCALE GENOMIC DNA]</scope>
    <source>
        <strain evidence="1 2">C5-26</strain>
    </source>
</reference>
<protein>
    <recommendedName>
        <fullName evidence="3">Phytanoyl-CoA dioxygenase family protein</fullName>
    </recommendedName>
</protein>
<evidence type="ECO:0008006" key="3">
    <source>
        <dbReference type="Google" id="ProtNLM"/>
    </source>
</evidence>